<evidence type="ECO:0000256" key="5">
    <source>
        <dbReference type="ARBA" id="ARBA00022801"/>
    </source>
</evidence>
<dbReference type="InParanoid" id="E6W149"/>
<dbReference type="eggNOG" id="COG1198">
    <property type="taxonomic scope" value="Bacteria"/>
</dbReference>
<dbReference type="InterPro" id="IPR001650">
    <property type="entry name" value="Helicase_C-like"/>
</dbReference>
<keyword evidence="1 12" id="KW-0639">Primosome</keyword>
<dbReference type="AlphaFoldDB" id="E6W149"/>
<dbReference type="SMART" id="SM00490">
    <property type="entry name" value="HELICc"/>
    <property type="match status" value="1"/>
</dbReference>
<accession>E6W149</accession>
<evidence type="ECO:0000259" key="14">
    <source>
        <dbReference type="PROSITE" id="PS51194"/>
    </source>
</evidence>
<dbReference type="InterPro" id="IPR041222">
    <property type="entry name" value="PriA_3primeBD"/>
</dbReference>
<evidence type="ECO:0000256" key="8">
    <source>
        <dbReference type="ARBA" id="ARBA00022840"/>
    </source>
</evidence>
<dbReference type="OrthoDB" id="9759544at2"/>
<dbReference type="Proteomes" id="UP000002572">
    <property type="component" value="Chromosome"/>
</dbReference>
<feature type="binding site" evidence="12">
    <location>
        <position position="435"/>
    </location>
    <ligand>
        <name>Zn(2+)</name>
        <dbReference type="ChEBI" id="CHEBI:29105"/>
        <label>2</label>
    </ligand>
</feature>
<dbReference type="Gene3D" id="3.40.1440.60">
    <property type="entry name" value="PriA, 3(prime) DNA-binding domain"/>
    <property type="match status" value="1"/>
</dbReference>
<dbReference type="GO" id="GO:0006310">
    <property type="term" value="P:DNA recombination"/>
    <property type="evidence" value="ECO:0007669"/>
    <property type="project" value="InterPro"/>
</dbReference>
<dbReference type="RefSeq" id="WP_013506349.1">
    <property type="nucleotide sequence ID" value="NC_014836.1"/>
</dbReference>
<keyword evidence="6 12" id="KW-0347">Helicase</keyword>
<protein>
    <recommendedName>
        <fullName evidence="12">Replication restart protein PriA</fullName>
    </recommendedName>
    <alternativeName>
        <fullName evidence="12">ATP-dependent DNA helicase PriA</fullName>
        <ecNumber evidence="12">5.6.2.4</ecNumber>
    </alternativeName>
    <alternativeName>
        <fullName evidence="12">DNA 3'-5' helicase PriA</fullName>
    </alternativeName>
</protein>
<dbReference type="SUPFAM" id="SSF52540">
    <property type="entry name" value="P-loop containing nucleoside triphosphate hydrolases"/>
    <property type="match status" value="2"/>
</dbReference>
<dbReference type="Pfam" id="PF00271">
    <property type="entry name" value="Helicase_C"/>
    <property type="match status" value="1"/>
</dbReference>
<dbReference type="GO" id="GO:0016887">
    <property type="term" value="F:ATP hydrolysis activity"/>
    <property type="evidence" value="ECO:0007669"/>
    <property type="project" value="RHEA"/>
</dbReference>
<evidence type="ECO:0000259" key="13">
    <source>
        <dbReference type="PROSITE" id="PS51192"/>
    </source>
</evidence>
<name>E6W149_DESIS</name>
<dbReference type="FunFam" id="3.40.50.300:FF:000489">
    <property type="entry name" value="Primosome assembly protein PriA"/>
    <property type="match status" value="1"/>
</dbReference>
<dbReference type="Pfam" id="PF17764">
    <property type="entry name" value="PriA_3primeBD"/>
    <property type="match status" value="1"/>
</dbReference>
<dbReference type="KEGG" id="din:Selin_1740"/>
<evidence type="ECO:0000256" key="12">
    <source>
        <dbReference type="HAMAP-Rule" id="MF_00983"/>
    </source>
</evidence>
<keyword evidence="10 12" id="KW-0413">Isomerase</keyword>
<keyword evidence="4 12" id="KW-0547">Nucleotide-binding</keyword>
<keyword evidence="7 12" id="KW-0862">Zinc</keyword>
<dbReference type="PANTHER" id="PTHR30580">
    <property type="entry name" value="PRIMOSOMAL PROTEIN N"/>
    <property type="match status" value="1"/>
</dbReference>
<dbReference type="GO" id="GO:0006302">
    <property type="term" value="P:double-strand break repair"/>
    <property type="evidence" value="ECO:0007669"/>
    <property type="project" value="InterPro"/>
</dbReference>
<feature type="binding site" evidence="12">
    <location>
        <position position="405"/>
    </location>
    <ligand>
        <name>Zn(2+)</name>
        <dbReference type="ChEBI" id="CHEBI:29105"/>
        <label>1</label>
    </ligand>
</feature>
<evidence type="ECO:0000256" key="2">
    <source>
        <dbReference type="ARBA" id="ARBA00022705"/>
    </source>
</evidence>
<comment type="cofactor">
    <cofactor evidence="12">
        <name>Zn(2+)</name>
        <dbReference type="ChEBI" id="CHEBI:29105"/>
    </cofactor>
    <text evidence="12">Binds 2 zinc ions per subunit.</text>
</comment>
<dbReference type="EC" id="5.6.2.4" evidence="12"/>
<dbReference type="InterPro" id="IPR014001">
    <property type="entry name" value="Helicase_ATP-bd"/>
</dbReference>
<dbReference type="CDD" id="cd17929">
    <property type="entry name" value="DEXHc_priA"/>
    <property type="match status" value="1"/>
</dbReference>
<organism evidence="15 16">
    <name type="scientific">Desulfurispirillum indicum (strain ATCC BAA-1389 / DSM 22839 / S5)</name>
    <dbReference type="NCBI Taxonomy" id="653733"/>
    <lineage>
        <taxon>Bacteria</taxon>
        <taxon>Pseudomonadati</taxon>
        <taxon>Chrysiogenota</taxon>
        <taxon>Chrysiogenia</taxon>
        <taxon>Chrysiogenales</taxon>
        <taxon>Chrysiogenaceae</taxon>
        <taxon>Desulfurispirillum</taxon>
    </lineage>
</organism>
<feature type="binding site" evidence="12">
    <location>
        <position position="448"/>
    </location>
    <ligand>
        <name>Zn(2+)</name>
        <dbReference type="ChEBI" id="CHEBI:29105"/>
        <label>1</label>
    </ligand>
</feature>
<gene>
    <name evidence="12" type="primary">priA</name>
    <name evidence="15" type="ordered locus">Selin_1740</name>
</gene>
<dbReference type="HAMAP" id="MF_00983">
    <property type="entry name" value="PriA"/>
    <property type="match status" value="1"/>
</dbReference>
<dbReference type="SMART" id="SM00487">
    <property type="entry name" value="DEXDc"/>
    <property type="match status" value="1"/>
</dbReference>
<keyword evidence="9 12" id="KW-0238">DNA-binding</keyword>
<keyword evidence="5 12" id="KW-0378">Hydrolase</keyword>
<evidence type="ECO:0000256" key="4">
    <source>
        <dbReference type="ARBA" id="ARBA00022741"/>
    </source>
</evidence>
<dbReference type="Gene3D" id="3.40.50.300">
    <property type="entry name" value="P-loop containing nucleotide triphosphate hydrolases"/>
    <property type="match status" value="2"/>
</dbReference>
<feature type="binding site" evidence="12">
    <location>
        <position position="417"/>
    </location>
    <ligand>
        <name>Zn(2+)</name>
        <dbReference type="ChEBI" id="CHEBI:29105"/>
        <label>2</label>
    </ligand>
</feature>
<keyword evidence="2 12" id="KW-0235">DNA replication</keyword>
<evidence type="ECO:0000313" key="16">
    <source>
        <dbReference type="Proteomes" id="UP000002572"/>
    </source>
</evidence>
<dbReference type="GO" id="GO:0006269">
    <property type="term" value="P:DNA replication, synthesis of primer"/>
    <property type="evidence" value="ECO:0007669"/>
    <property type="project" value="UniProtKB-KW"/>
</dbReference>
<dbReference type="Pfam" id="PF18074">
    <property type="entry name" value="PriA_C"/>
    <property type="match status" value="1"/>
</dbReference>
<dbReference type="HOGENOM" id="CLU_013353_3_0_0"/>
<dbReference type="GO" id="GO:0008270">
    <property type="term" value="F:zinc ion binding"/>
    <property type="evidence" value="ECO:0007669"/>
    <property type="project" value="UniProtKB-UniRule"/>
</dbReference>
<dbReference type="GO" id="GO:0003677">
    <property type="term" value="F:DNA binding"/>
    <property type="evidence" value="ECO:0007669"/>
    <property type="project" value="UniProtKB-UniRule"/>
</dbReference>
<feature type="domain" description="Helicase C-terminal" evidence="14">
    <location>
        <begin position="418"/>
        <end position="595"/>
    </location>
</feature>
<dbReference type="InterPro" id="IPR027417">
    <property type="entry name" value="P-loop_NTPase"/>
</dbReference>
<evidence type="ECO:0000256" key="9">
    <source>
        <dbReference type="ARBA" id="ARBA00023125"/>
    </source>
</evidence>
<dbReference type="NCBIfam" id="TIGR00595">
    <property type="entry name" value="priA"/>
    <property type="match status" value="1"/>
</dbReference>
<dbReference type="PROSITE" id="PS51194">
    <property type="entry name" value="HELICASE_CTER"/>
    <property type="match status" value="1"/>
</dbReference>
<evidence type="ECO:0000256" key="10">
    <source>
        <dbReference type="ARBA" id="ARBA00023235"/>
    </source>
</evidence>
<dbReference type="GO" id="GO:0005524">
    <property type="term" value="F:ATP binding"/>
    <property type="evidence" value="ECO:0007669"/>
    <property type="project" value="UniProtKB-UniRule"/>
</dbReference>
<dbReference type="EMBL" id="CP002432">
    <property type="protein sequence ID" value="ADU66469.1"/>
    <property type="molecule type" value="Genomic_DNA"/>
</dbReference>
<dbReference type="GO" id="GO:0006270">
    <property type="term" value="P:DNA replication initiation"/>
    <property type="evidence" value="ECO:0007669"/>
    <property type="project" value="TreeGrafter"/>
</dbReference>
<dbReference type="STRING" id="653733.Selin_1740"/>
<feature type="binding site" evidence="12">
    <location>
        <position position="432"/>
    </location>
    <ligand>
        <name>Zn(2+)</name>
        <dbReference type="ChEBI" id="CHEBI:29105"/>
        <label>2</label>
    </ligand>
</feature>
<comment type="subunit">
    <text evidence="12">Component of the replication restart primosome.</text>
</comment>
<comment type="catalytic activity">
    <reaction evidence="12">
        <text>Couples ATP hydrolysis with the unwinding of duplex DNA by translocating in the 3'-5' direction.</text>
        <dbReference type="EC" id="5.6.2.4"/>
    </reaction>
</comment>
<reference evidence="15 16" key="1">
    <citation type="submission" date="2010-12" db="EMBL/GenBank/DDBJ databases">
        <title>Complete sequence of Desulfurispirillum indicum S5.</title>
        <authorList>
            <consortium name="US DOE Joint Genome Institute"/>
            <person name="Lucas S."/>
            <person name="Copeland A."/>
            <person name="Lapidus A."/>
            <person name="Cheng J.-F."/>
            <person name="Goodwin L."/>
            <person name="Pitluck S."/>
            <person name="Chertkov O."/>
            <person name="Held B."/>
            <person name="Detter J.C."/>
            <person name="Han C."/>
            <person name="Tapia R."/>
            <person name="Land M."/>
            <person name="Hauser L."/>
            <person name="Kyrpides N."/>
            <person name="Ivanova N."/>
            <person name="Mikhailova N."/>
            <person name="Haggblom M."/>
            <person name="Rauschenbach I."/>
            <person name="Bini E."/>
            <person name="Woyke T."/>
        </authorList>
    </citation>
    <scope>NUCLEOTIDE SEQUENCE [LARGE SCALE GENOMIC DNA]</scope>
    <source>
        <strain evidence="16">ATCC BAA-1389 / DSM 22839 / S5</strain>
    </source>
</reference>
<feature type="binding site" evidence="12">
    <location>
        <position position="414"/>
    </location>
    <ligand>
        <name>Zn(2+)</name>
        <dbReference type="ChEBI" id="CHEBI:29105"/>
        <label>2</label>
    </ligand>
</feature>
<evidence type="ECO:0000256" key="6">
    <source>
        <dbReference type="ARBA" id="ARBA00022806"/>
    </source>
</evidence>
<evidence type="ECO:0000313" key="15">
    <source>
        <dbReference type="EMBL" id="ADU66469.1"/>
    </source>
</evidence>
<dbReference type="PANTHER" id="PTHR30580:SF0">
    <property type="entry name" value="PRIMOSOMAL PROTEIN N"/>
    <property type="match status" value="1"/>
</dbReference>
<evidence type="ECO:0000256" key="1">
    <source>
        <dbReference type="ARBA" id="ARBA00022515"/>
    </source>
</evidence>
<dbReference type="GO" id="GO:1990077">
    <property type="term" value="C:primosome complex"/>
    <property type="evidence" value="ECO:0007669"/>
    <property type="project" value="UniProtKB-UniRule"/>
</dbReference>
<dbReference type="FunCoup" id="E6W149">
    <property type="interactions" value="317"/>
</dbReference>
<comment type="similarity">
    <text evidence="12">Belongs to the helicase family. PriA subfamily.</text>
</comment>
<evidence type="ECO:0000256" key="7">
    <source>
        <dbReference type="ARBA" id="ARBA00022833"/>
    </source>
</evidence>
<evidence type="ECO:0000256" key="3">
    <source>
        <dbReference type="ARBA" id="ARBA00022723"/>
    </source>
</evidence>
<keyword evidence="8 12" id="KW-0067">ATP-binding</keyword>
<dbReference type="Pfam" id="PF00270">
    <property type="entry name" value="DEAD"/>
    <property type="match status" value="1"/>
</dbReference>
<feature type="binding site" evidence="12">
    <location>
        <position position="408"/>
    </location>
    <ligand>
        <name>Zn(2+)</name>
        <dbReference type="ChEBI" id="CHEBI:29105"/>
        <label>1</label>
    </ligand>
</feature>
<dbReference type="InterPro" id="IPR011545">
    <property type="entry name" value="DEAD/DEAH_box_helicase_dom"/>
</dbReference>
<dbReference type="InterPro" id="IPR042115">
    <property type="entry name" value="PriA_3primeBD_sf"/>
</dbReference>
<sequence>MYASVAIAGFRETYTYEIPQDISPGTFVSVPFGRSKRKGVIIGTSTQCSFQGSVKAVAEIYHHLKASDLQMKLAAWLSQYYLYDVGSYINLMVPFFEDDFSLSPQLRLREEVLLPSNAHRMREVVARLQAGEQLFAHQVPADLLRRMVQRSIIRLDTQCAQTPYVATGYSSRLSPEQQALYEHCLESKKQILLQGVTGSGKTEIYLSLMDHVLAQGRGVIYLVPEINLTPTLEKRLKELFGQRVALIHSQVSSRVKLEQYKKMQRGDITIVVGARSAIFAPVPNLGLIIVDEEHDGSYYQTETPVYHGRDVAMVRGQLEGARVILGSATPSFESYHNALNGKYELLRLDVRYQGVLPEVHLTPNPPSPHDPLSQKLHDELQAHLAAGHQAIVLLNRRGFAPYAVCTGCQQTLRCPHCDIPLTYHKAYGKLVCHSCQYACAFPLSRPHCTNAEIQLKGFGTEKLEEGLEQGFASYGVLRMDRDSAGRRSRAEALLNKFSAGSHRLLVGTQMVAKGHHFPDVELVGIVGIDNMINLPDFRCGERVFQLLMQVAGRAGRNERQRGHVYIQTDCPEFPAIQHVLNRDQDTFYRQELEERSQMGYPPYTRMALMAISGSQREVVQQSIESLAAAVATRGVQTMGPAPFLVEMTRKRYQWKLILKSPSSKTLHIALCKALEHSLPSSVHLKLYVDPVGVL</sequence>
<dbReference type="Pfam" id="PF18319">
    <property type="entry name" value="Zn_ribbon_PriA"/>
    <property type="match status" value="1"/>
</dbReference>
<dbReference type="GO" id="GO:0043138">
    <property type="term" value="F:3'-5' DNA helicase activity"/>
    <property type="evidence" value="ECO:0007669"/>
    <property type="project" value="UniProtKB-EC"/>
</dbReference>
<dbReference type="InterPro" id="IPR005259">
    <property type="entry name" value="PriA"/>
</dbReference>
<keyword evidence="3 12" id="KW-0479">Metal-binding</keyword>
<feature type="domain" description="Helicase ATP-binding" evidence="13">
    <location>
        <begin position="182"/>
        <end position="348"/>
    </location>
</feature>
<dbReference type="InterPro" id="IPR040498">
    <property type="entry name" value="PriA_CRR"/>
</dbReference>
<comment type="catalytic activity">
    <reaction evidence="11 12">
        <text>ATP + H2O = ADP + phosphate + H(+)</text>
        <dbReference type="Rhea" id="RHEA:13065"/>
        <dbReference type="ChEBI" id="CHEBI:15377"/>
        <dbReference type="ChEBI" id="CHEBI:15378"/>
        <dbReference type="ChEBI" id="CHEBI:30616"/>
        <dbReference type="ChEBI" id="CHEBI:43474"/>
        <dbReference type="ChEBI" id="CHEBI:456216"/>
        <dbReference type="EC" id="5.6.2.4"/>
    </reaction>
</comment>
<evidence type="ECO:0000256" key="11">
    <source>
        <dbReference type="ARBA" id="ARBA00048988"/>
    </source>
</evidence>
<dbReference type="PROSITE" id="PS51192">
    <property type="entry name" value="HELICASE_ATP_BIND_1"/>
    <property type="match status" value="1"/>
</dbReference>
<comment type="function">
    <text evidence="12">Initiates the restart of stalled replication forks, which reloads the replicative helicase on sites other than the origin of replication. Recognizes and binds to abandoned replication forks and remodels them to uncover a helicase loading site. Promotes assembly of the primosome at these replication forks.</text>
</comment>
<proteinExistence type="inferred from homology"/>
<comment type="caution">
    <text evidence="12">Lacks conserved residue(s) required for the propagation of feature annotation.</text>
</comment>
<dbReference type="InterPro" id="IPR041236">
    <property type="entry name" value="PriA_C"/>
</dbReference>
<keyword evidence="16" id="KW-1185">Reference proteome</keyword>